<evidence type="ECO:0000256" key="6">
    <source>
        <dbReference type="ARBA" id="ARBA00012102"/>
    </source>
</evidence>
<keyword evidence="12 16" id="KW-0630">Potassium</keyword>
<dbReference type="InterPro" id="IPR043129">
    <property type="entry name" value="ATPase_NBD"/>
</dbReference>
<reference evidence="17 18" key="1">
    <citation type="submission" date="2017-06" db="EMBL/GenBank/DDBJ databases">
        <authorList>
            <person name="Kim H.J."/>
            <person name="Triplett B.A."/>
        </authorList>
    </citation>
    <scope>NUCLEOTIDE SEQUENCE [LARGE SCALE GENOMIC DNA]</scope>
    <source>
        <strain evidence="17 18">DSM 13116</strain>
    </source>
</reference>
<dbReference type="UniPathway" id="UPA00241">
    <property type="reaction ID" value="UER00352"/>
</dbReference>
<comment type="pathway">
    <text evidence="4 16">Cofactor biosynthesis; coenzyme A biosynthesis; CoA from (R)-pantothenate: step 1/5.</text>
</comment>
<feature type="active site" description="Proton acceptor" evidence="16">
    <location>
        <position position="112"/>
    </location>
</feature>
<evidence type="ECO:0000256" key="5">
    <source>
        <dbReference type="ARBA" id="ARBA00011738"/>
    </source>
</evidence>
<dbReference type="HAMAP" id="MF_01274">
    <property type="entry name" value="Pantothen_kinase_3"/>
    <property type="match status" value="1"/>
</dbReference>
<keyword evidence="16" id="KW-0479">Metal-binding</keyword>
<keyword evidence="11 16" id="KW-0067">ATP-binding</keyword>
<evidence type="ECO:0000256" key="1">
    <source>
        <dbReference type="ARBA" id="ARBA00001206"/>
    </source>
</evidence>
<keyword evidence="13 16" id="KW-0173">Coenzyme A biosynthesis</keyword>
<protein>
    <recommendedName>
        <fullName evidence="15 16">Type III pantothenate kinase</fullName>
        <ecNumber evidence="6 16">2.7.1.33</ecNumber>
    </recommendedName>
    <alternativeName>
        <fullName evidence="16">PanK-III</fullName>
    </alternativeName>
    <alternativeName>
        <fullName evidence="16">Pantothenic acid kinase</fullName>
    </alternativeName>
</protein>
<feature type="binding site" evidence="16">
    <location>
        <begin position="8"/>
        <end position="15"/>
    </location>
    <ligand>
        <name>ATP</name>
        <dbReference type="ChEBI" id="CHEBI:30616"/>
    </ligand>
</feature>
<dbReference type="SUPFAM" id="SSF53067">
    <property type="entry name" value="Actin-like ATPase domain"/>
    <property type="match status" value="2"/>
</dbReference>
<keyword evidence="8 16" id="KW-0808">Transferase</keyword>
<keyword evidence="7 16" id="KW-0963">Cytoplasm</keyword>
<comment type="cofactor">
    <cofactor evidence="16">
        <name>NH4(+)</name>
        <dbReference type="ChEBI" id="CHEBI:28938"/>
    </cofactor>
    <cofactor evidence="16">
        <name>K(+)</name>
        <dbReference type="ChEBI" id="CHEBI:29103"/>
    </cofactor>
    <text evidence="16">A monovalent cation. Ammonium or potassium.</text>
</comment>
<evidence type="ECO:0000256" key="16">
    <source>
        <dbReference type="HAMAP-Rule" id="MF_01274"/>
    </source>
</evidence>
<feature type="binding site" evidence="16">
    <location>
        <position position="193"/>
    </location>
    <ligand>
        <name>substrate</name>
    </ligand>
</feature>
<comment type="subunit">
    <text evidence="5 16">Homodimer.</text>
</comment>
<evidence type="ECO:0000256" key="7">
    <source>
        <dbReference type="ARBA" id="ARBA00022490"/>
    </source>
</evidence>
<dbReference type="PANTHER" id="PTHR34265:SF1">
    <property type="entry name" value="TYPE III PANTOTHENATE KINASE"/>
    <property type="match status" value="1"/>
</dbReference>
<evidence type="ECO:0000256" key="11">
    <source>
        <dbReference type="ARBA" id="ARBA00022840"/>
    </source>
</evidence>
<evidence type="ECO:0000256" key="10">
    <source>
        <dbReference type="ARBA" id="ARBA00022777"/>
    </source>
</evidence>
<organism evidence="17 18">
    <name type="scientific">Humidesulfovibrio mexicanus</name>
    <dbReference type="NCBI Taxonomy" id="147047"/>
    <lineage>
        <taxon>Bacteria</taxon>
        <taxon>Pseudomonadati</taxon>
        <taxon>Thermodesulfobacteriota</taxon>
        <taxon>Desulfovibrionia</taxon>
        <taxon>Desulfovibrionales</taxon>
        <taxon>Desulfovibrionaceae</taxon>
        <taxon>Humidesulfovibrio</taxon>
    </lineage>
</organism>
<dbReference type="AlphaFoldDB" id="A0A239BIJ3"/>
<evidence type="ECO:0000256" key="14">
    <source>
        <dbReference type="ARBA" id="ARBA00038036"/>
    </source>
</evidence>
<comment type="similarity">
    <text evidence="14 16">Belongs to the type III pantothenate kinase family.</text>
</comment>
<evidence type="ECO:0000256" key="2">
    <source>
        <dbReference type="ARBA" id="ARBA00001958"/>
    </source>
</evidence>
<dbReference type="Pfam" id="PF03309">
    <property type="entry name" value="Pan_kinase"/>
    <property type="match status" value="1"/>
</dbReference>
<proteinExistence type="inferred from homology"/>
<dbReference type="Proteomes" id="UP000198324">
    <property type="component" value="Unassembled WGS sequence"/>
</dbReference>
<dbReference type="NCBIfam" id="TIGR00671">
    <property type="entry name" value="baf"/>
    <property type="match status" value="1"/>
</dbReference>
<feature type="binding site" evidence="16">
    <location>
        <position position="136"/>
    </location>
    <ligand>
        <name>ATP</name>
        <dbReference type="ChEBI" id="CHEBI:30616"/>
    </ligand>
</feature>
<evidence type="ECO:0000256" key="3">
    <source>
        <dbReference type="ARBA" id="ARBA00004496"/>
    </source>
</evidence>
<dbReference type="GO" id="GO:0005524">
    <property type="term" value="F:ATP binding"/>
    <property type="evidence" value="ECO:0007669"/>
    <property type="project" value="UniProtKB-UniRule"/>
</dbReference>
<evidence type="ECO:0000256" key="12">
    <source>
        <dbReference type="ARBA" id="ARBA00022958"/>
    </source>
</evidence>
<feature type="binding site" evidence="16">
    <location>
        <begin position="110"/>
        <end position="113"/>
    </location>
    <ligand>
        <name>substrate</name>
    </ligand>
</feature>
<keyword evidence="10 16" id="KW-0418">Kinase</keyword>
<dbReference type="GO" id="GO:0005737">
    <property type="term" value="C:cytoplasm"/>
    <property type="evidence" value="ECO:0007669"/>
    <property type="project" value="UniProtKB-SubCell"/>
</dbReference>
<dbReference type="InterPro" id="IPR004619">
    <property type="entry name" value="Type_III_PanK"/>
</dbReference>
<dbReference type="Gene3D" id="3.30.420.40">
    <property type="match status" value="2"/>
</dbReference>
<comment type="function">
    <text evidence="16">Catalyzes the phosphorylation of pantothenate (Pan), the first step in CoA biosynthesis.</text>
</comment>
<dbReference type="CDD" id="cd24015">
    <property type="entry name" value="ASKHA_NBD_PanK-III"/>
    <property type="match status" value="1"/>
</dbReference>
<gene>
    <name evidence="16" type="primary">coaX</name>
    <name evidence="17" type="ORF">SAMN04488503_2600</name>
</gene>
<comment type="catalytic activity">
    <reaction evidence="1 16">
        <text>(R)-pantothenate + ATP = (R)-4'-phosphopantothenate + ADP + H(+)</text>
        <dbReference type="Rhea" id="RHEA:16373"/>
        <dbReference type="ChEBI" id="CHEBI:10986"/>
        <dbReference type="ChEBI" id="CHEBI:15378"/>
        <dbReference type="ChEBI" id="CHEBI:29032"/>
        <dbReference type="ChEBI" id="CHEBI:30616"/>
        <dbReference type="ChEBI" id="CHEBI:456216"/>
        <dbReference type="EC" id="2.7.1.33"/>
    </reaction>
</comment>
<dbReference type="EMBL" id="FZOC01000005">
    <property type="protein sequence ID" value="SNS07636.1"/>
    <property type="molecule type" value="Genomic_DNA"/>
</dbReference>
<dbReference type="EC" id="2.7.1.33" evidence="6 16"/>
<comment type="subcellular location">
    <subcellularLocation>
        <location evidence="3 16">Cytoplasm</location>
    </subcellularLocation>
</comment>
<dbReference type="OrthoDB" id="9804707at2"/>
<evidence type="ECO:0000256" key="8">
    <source>
        <dbReference type="ARBA" id="ARBA00022679"/>
    </source>
</evidence>
<dbReference type="GO" id="GO:0015937">
    <property type="term" value="P:coenzyme A biosynthetic process"/>
    <property type="evidence" value="ECO:0007669"/>
    <property type="project" value="UniProtKB-UniRule"/>
</dbReference>
<evidence type="ECO:0000256" key="4">
    <source>
        <dbReference type="ARBA" id="ARBA00005225"/>
    </source>
</evidence>
<comment type="cofactor">
    <cofactor evidence="2">
        <name>K(+)</name>
        <dbReference type="ChEBI" id="CHEBI:29103"/>
    </cofactor>
</comment>
<dbReference type="NCBIfam" id="NF009855">
    <property type="entry name" value="PRK13321.1"/>
    <property type="match status" value="1"/>
</dbReference>
<feature type="binding site" evidence="16">
    <location>
        <position position="133"/>
    </location>
    <ligand>
        <name>K(+)</name>
        <dbReference type="ChEBI" id="CHEBI:29103"/>
    </ligand>
</feature>
<keyword evidence="9 16" id="KW-0547">Nucleotide-binding</keyword>
<dbReference type="GO" id="GO:0004594">
    <property type="term" value="F:pantothenate kinase activity"/>
    <property type="evidence" value="ECO:0007669"/>
    <property type="project" value="UniProtKB-UniRule"/>
</dbReference>
<evidence type="ECO:0000256" key="15">
    <source>
        <dbReference type="ARBA" id="ARBA00040883"/>
    </source>
</evidence>
<dbReference type="RefSeq" id="WP_089274804.1">
    <property type="nucleotide sequence ID" value="NZ_FZOC01000005.1"/>
</dbReference>
<dbReference type="GO" id="GO:0046872">
    <property type="term" value="F:metal ion binding"/>
    <property type="evidence" value="ECO:0007669"/>
    <property type="project" value="UniProtKB-KW"/>
</dbReference>
<evidence type="ECO:0000313" key="17">
    <source>
        <dbReference type="EMBL" id="SNS07636.1"/>
    </source>
</evidence>
<evidence type="ECO:0000256" key="13">
    <source>
        <dbReference type="ARBA" id="ARBA00022993"/>
    </source>
</evidence>
<keyword evidence="18" id="KW-1185">Reference proteome</keyword>
<evidence type="ECO:0000256" key="9">
    <source>
        <dbReference type="ARBA" id="ARBA00022741"/>
    </source>
</evidence>
<accession>A0A239BIJ3</accession>
<sequence length="278" mass="28814">MDTVFLLDVGNTNVKVGLARPGLGLAACYALPTSPADTPDSWGLRLLDICRVENVAPGEVTGFVASSVVPPMNPVLSRAAERFFGRKALFAPGDLPIPIENRYARPAEVGADRLVTACAARHLSDAPALVVVDFGTATTFDCVLGGAFMGGLICPGVLSSARALATGTAKLPHITLEIGPPRPDGGLEIGQSTSQSLNLGLIHGFAAMVEGLAKKLAATLLPGREGEVRVIATGGFAARIAAVCPAIHEVREDLLMEGLWRVWRASEGAGAEMSRAGI</sequence>
<evidence type="ECO:0000313" key="18">
    <source>
        <dbReference type="Proteomes" id="UP000198324"/>
    </source>
</evidence>
<dbReference type="PANTHER" id="PTHR34265">
    <property type="entry name" value="TYPE III PANTOTHENATE KINASE"/>
    <property type="match status" value="1"/>
</dbReference>
<name>A0A239BIJ3_9BACT</name>
<feature type="binding site" evidence="16">
    <location>
        <position position="103"/>
    </location>
    <ligand>
        <name>substrate</name>
    </ligand>
</feature>